<dbReference type="GO" id="GO:0008168">
    <property type="term" value="F:methyltransferase activity"/>
    <property type="evidence" value="ECO:0007669"/>
    <property type="project" value="UniProtKB-KW"/>
</dbReference>
<dbReference type="RefSeq" id="WP_210802867.1">
    <property type="nucleotide sequence ID" value="NZ_JAGQDE010000012.1"/>
</dbReference>
<sequence length="286" mass="30962">MSDSHAASRALDARAAQRVQERQQQASAAPWLHAESARRLAERLVVFRQPPQRVLDLSGSAGGPASILSEACPGAQIDRPGAPAAGGRWWQRLLGPAPTPLADGQAQLLWSVMQLHWAADPPALLARWRQRLAPEGALMFSTLGPGTLEELRQLYAQAGWGSPMAPLVDMHDLGDMLVAAGYEGPVMDQETLTLTWSSPQALLDELHGLGANADPQRMPGLRTPAWRRALLARLAERADAQGRIALRFELVYGHAIRGPDRGPAVSAETRVGLDEMSAMLRRGMPR</sequence>
<dbReference type="InterPro" id="IPR050602">
    <property type="entry name" value="Malonyl-ACP_OMT"/>
</dbReference>
<evidence type="ECO:0000256" key="2">
    <source>
        <dbReference type="ARBA" id="ARBA00022679"/>
    </source>
</evidence>
<dbReference type="AlphaFoldDB" id="A0A940YNM5"/>
<dbReference type="EMBL" id="JAGQDE010000012">
    <property type="protein sequence ID" value="MBQ0960202.1"/>
    <property type="molecule type" value="Genomic_DNA"/>
</dbReference>
<dbReference type="InterPro" id="IPR029063">
    <property type="entry name" value="SAM-dependent_MTases_sf"/>
</dbReference>
<reference evidence="4" key="1">
    <citation type="submission" date="2021-04" db="EMBL/GenBank/DDBJ databases">
        <title>The genome sequence of Ideonella sp. 4Y11.</title>
        <authorList>
            <person name="Liu Y."/>
        </authorList>
    </citation>
    <scope>NUCLEOTIDE SEQUENCE</scope>
    <source>
        <strain evidence="4">4Y11</strain>
    </source>
</reference>
<dbReference type="PANTHER" id="PTHR13090:SF1">
    <property type="entry name" value="ARGININE-HYDROXYLASE NDUFAF5, MITOCHONDRIAL"/>
    <property type="match status" value="1"/>
</dbReference>
<dbReference type="Proteomes" id="UP000678374">
    <property type="component" value="Unassembled WGS sequence"/>
</dbReference>
<evidence type="ECO:0000313" key="4">
    <source>
        <dbReference type="EMBL" id="MBQ0960202.1"/>
    </source>
</evidence>
<dbReference type="GO" id="GO:0032259">
    <property type="term" value="P:methylation"/>
    <property type="evidence" value="ECO:0007669"/>
    <property type="project" value="UniProtKB-KW"/>
</dbReference>
<keyword evidence="2" id="KW-0808">Transferase</keyword>
<evidence type="ECO:0000256" key="1">
    <source>
        <dbReference type="ARBA" id="ARBA00022603"/>
    </source>
</evidence>
<accession>A0A940YNM5</accession>
<feature type="compositionally biased region" description="Low complexity" evidence="3">
    <location>
        <begin position="1"/>
        <end position="29"/>
    </location>
</feature>
<comment type="caution">
    <text evidence="4">The sequence shown here is derived from an EMBL/GenBank/DDBJ whole genome shotgun (WGS) entry which is preliminary data.</text>
</comment>
<feature type="region of interest" description="Disordered" evidence="3">
    <location>
        <begin position="1"/>
        <end position="31"/>
    </location>
</feature>
<protein>
    <submittedName>
        <fullName evidence="4">Biotin synthase</fullName>
    </submittedName>
</protein>
<dbReference type="PANTHER" id="PTHR13090">
    <property type="entry name" value="ARGININE-HYDROXYLASE NDUFAF5, MITOCHONDRIAL"/>
    <property type="match status" value="1"/>
</dbReference>
<evidence type="ECO:0000256" key="3">
    <source>
        <dbReference type="SAM" id="MobiDB-lite"/>
    </source>
</evidence>
<proteinExistence type="predicted"/>
<name>A0A940YNM5_9BURK</name>
<dbReference type="SUPFAM" id="SSF53335">
    <property type="entry name" value="S-adenosyl-L-methionine-dependent methyltransferases"/>
    <property type="match status" value="1"/>
</dbReference>
<gene>
    <name evidence="4" type="ORF">KAK06_14705</name>
</gene>
<evidence type="ECO:0000313" key="5">
    <source>
        <dbReference type="Proteomes" id="UP000678374"/>
    </source>
</evidence>
<keyword evidence="1" id="KW-0489">Methyltransferase</keyword>
<organism evidence="4 5">
    <name type="scientific">Ideonella aquatica</name>
    <dbReference type="NCBI Taxonomy" id="2824119"/>
    <lineage>
        <taxon>Bacteria</taxon>
        <taxon>Pseudomonadati</taxon>
        <taxon>Pseudomonadota</taxon>
        <taxon>Betaproteobacteria</taxon>
        <taxon>Burkholderiales</taxon>
        <taxon>Sphaerotilaceae</taxon>
        <taxon>Ideonella</taxon>
    </lineage>
</organism>
<dbReference type="Gene3D" id="3.40.50.150">
    <property type="entry name" value="Vaccinia Virus protein VP39"/>
    <property type="match status" value="1"/>
</dbReference>
<keyword evidence="5" id="KW-1185">Reference proteome</keyword>